<feature type="transmembrane region" description="Helical" evidence="1">
    <location>
        <begin position="80"/>
        <end position="97"/>
    </location>
</feature>
<gene>
    <name evidence="2" type="ORF">G4Y79_24170</name>
</gene>
<proteinExistence type="predicted"/>
<organism evidence="2 3">
    <name type="scientific">Phototrophicus methaneseepsis</name>
    <dbReference type="NCBI Taxonomy" id="2710758"/>
    <lineage>
        <taxon>Bacteria</taxon>
        <taxon>Bacillati</taxon>
        <taxon>Chloroflexota</taxon>
        <taxon>Candidatus Thermofontia</taxon>
        <taxon>Phototrophicales</taxon>
        <taxon>Phototrophicaceae</taxon>
        <taxon>Phototrophicus</taxon>
    </lineage>
</organism>
<name>A0A7S8E9D0_9CHLR</name>
<sequence>MKTNKQNADQISGGVFLIGLAMLFLTHWWWPGIMFVVGATIIARTIAEGQPWTSATGAFWVIGIGVVFGVPGLIDGIDWGTIWPIALIVIGLFMLFGGNLRPRLGRYDDDYLDDDIKPKQKRDEFSDTYV</sequence>
<evidence type="ECO:0000313" key="2">
    <source>
        <dbReference type="EMBL" id="QPC82742.1"/>
    </source>
</evidence>
<dbReference type="EMBL" id="CP062983">
    <property type="protein sequence ID" value="QPC82742.1"/>
    <property type="molecule type" value="Genomic_DNA"/>
</dbReference>
<feature type="transmembrane region" description="Helical" evidence="1">
    <location>
        <begin position="55"/>
        <end position="74"/>
    </location>
</feature>
<dbReference type="KEGG" id="pmet:G4Y79_24170"/>
<evidence type="ECO:0000256" key="1">
    <source>
        <dbReference type="SAM" id="Phobius"/>
    </source>
</evidence>
<dbReference type="RefSeq" id="WP_195170811.1">
    <property type="nucleotide sequence ID" value="NZ_CP062983.1"/>
</dbReference>
<keyword evidence="3" id="KW-1185">Reference proteome</keyword>
<evidence type="ECO:0008006" key="4">
    <source>
        <dbReference type="Google" id="ProtNLM"/>
    </source>
</evidence>
<evidence type="ECO:0000313" key="3">
    <source>
        <dbReference type="Proteomes" id="UP000594468"/>
    </source>
</evidence>
<dbReference type="AlphaFoldDB" id="A0A7S8E9D0"/>
<accession>A0A7S8E9D0</accession>
<keyword evidence="1" id="KW-0472">Membrane</keyword>
<keyword evidence="1" id="KW-0812">Transmembrane</keyword>
<protein>
    <recommendedName>
        <fullName evidence="4">DUF5668 domain-containing protein</fullName>
    </recommendedName>
</protein>
<feature type="transmembrane region" description="Helical" evidence="1">
    <location>
        <begin position="15"/>
        <end position="43"/>
    </location>
</feature>
<dbReference type="Proteomes" id="UP000594468">
    <property type="component" value="Chromosome"/>
</dbReference>
<reference evidence="2 3" key="1">
    <citation type="submission" date="2020-02" db="EMBL/GenBank/DDBJ databases">
        <authorList>
            <person name="Zheng R.K."/>
            <person name="Sun C.M."/>
        </authorList>
    </citation>
    <scope>NUCLEOTIDE SEQUENCE [LARGE SCALE GENOMIC DNA]</scope>
    <source>
        <strain evidence="3">rifampicinis</strain>
    </source>
</reference>
<keyword evidence="1" id="KW-1133">Transmembrane helix</keyword>